<evidence type="ECO:0000313" key="1">
    <source>
        <dbReference type="EMBL" id="ACA59634.1"/>
    </source>
</evidence>
<gene>
    <name evidence="1" type="ordered locus">Daud_1123</name>
</gene>
<protein>
    <submittedName>
        <fullName evidence="1">Uncharacterized protein</fullName>
    </submittedName>
</protein>
<organism evidence="1 2">
    <name type="scientific">Desulforudis audaxviator (strain MP104C)</name>
    <dbReference type="NCBI Taxonomy" id="477974"/>
    <lineage>
        <taxon>Bacteria</taxon>
        <taxon>Bacillati</taxon>
        <taxon>Bacillota</taxon>
        <taxon>Clostridia</taxon>
        <taxon>Thermoanaerobacterales</taxon>
        <taxon>Candidatus Desulforudaceae</taxon>
        <taxon>Candidatus Desulforudis</taxon>
    </lineage>
</organism>
<dbReference type="HOGENOM" id="CLU_073077_0_0_9"/>
<evidence type="ECO:0000313" key="2">
    <source>
        <dbReference type="Proteomes" id="UP000008544"/>
    </source>
</evidence>
<reference evidence="2" key="1">
    <citation type="submission" date="2007-10" db="EMBL/GenBank/DDBJ databases">
        <title>Complete sequence of chromosome of Desulforudis audaxviator MP104C.</title>
        <authorList>
            <person name="Copeland A."/>
            <person name="Lucas S."/>
            <person name="Lapidus A."/>
            <person name="Barry K."/>
            <person name="Glavina del Rio T."/>
            <person name="Dalin E."/>
            <person name="Tice H."/>
            <person name="Bruce D."/>
            <person name="Pitluck S."/>
            <person name="Lowry S.R."/>
            <person name="Larimer F."/>
            <person name="Land M.L."/>
            <person name="Hauser L."/>
            <person name="Kyrpides N."/>
            <person name="Ivanova N.N."/>
            <person name="Richardson P."/>
        </authorList>
    </citation>
    <scope>NUCLEOTIDE SEQUENCE [LARGE SCALE GENOMIC DNA]</scope>
    <source>
        <strain evidence="2">MP104C</strain>
    </source>
</reference>
<dbReference type="KEGG" id="dau:Daud_1123"/>
<keyword evidence="2" id="KW-1185">Reference proteome</keyword>
<proteinExistence type="predicted"/>
<dbReference type="AlphaFoldDB" id="B1I3T3"/>
<name>B1I3T3_DESAP</name>
<dbReference type="eggNOG" id="ENOG5030C51">
    <property type="taxonomic scope" value="Bacteria"/>
</dbReference>
<dbReference type="STRING" id="477974.Daud_1123"/>
<reference evidence="1 2" key="2">
    <citation type="journal article" date="2008" name="Science">
        <title>Environmental genomics reveals a single-species ecosystem deep within Earth.</title>
        <authorList>
            <person name="Chivian D."/>
            <person name="Brodie E.L."/>
            <person name="Alm E.J."/>
            <person name="Culley D.E."/>
            <person name="Dehal P.S."/>
            <person name="Desantis T.Z."/>
            <person name="Gihring T.M."/>
            <person name="Lapidus A."/>
            <person name="Lin L.H."/>
            <person name="Lowry S.R."/>
            <person name="Moser D.P."/>
            <person name="Richardson P.M."/>
            <person name="Southam G."/>
            <person name="Wanger G."/>
            <person name="Pratt L.M."/>
            <person name="Andersen G.L."/>
            <person name="Hazen T.C."/>
            <person name="Brockman F.J."/>
            <person name="Arkin A.P."/>
            <person name="Onstott T.C."/>
        </authorList>
    </citation>
    <scope>NUCLEOTIDE SEQUENCE [LARGE SCALE GENOMIC DNA]</scope>
    <source>
        <strain evidence="1 2">MP104C</strain>
    </source>
</reference>
<sequence length="343" mass="38529">MRQQLGRDVACDSLRVSDRIGGRGLITIGFSPHRVEVLEHMAREMEGHDLILLEEPPDPVFQEMLAGRMKIEAYVEEMVPAFPEFTRHACLLLRGLYAAGKRIEQVEPYLERMERIYDLLDNQGVDPEQIREMPELGEVYLAEARATAALMNFYRKIGSGDFGVAVAACREFAHADAARLRLRARLRAEAIAAGARSGAYAGKVYVEAGYIHLAFFVFLRQQLAAGKEYSNPETYGRVHPRYLLEAALDEVGGPGAPRQLYSPGDVLTLRAVFRAPTSTEGEELLAARAIVYTALLSKKEKLPTARVPYPHLTEELRLLAHVRSLDYKACEAGFRKYLRKYTM</sequence>
<dbReference type="EMBL" id="CP000860">
    <property type="protein sequence ID" value="ACA59634.1"/>
    <property type="molecule type" value="Genomic_DNA"/>
</dbReference>
<accession>B1I3T3</accession>
<dbReference type="Proteomes" id="UP000008544">
    <property type="component" value="Chromosome"/>
</dbReference>